<proteinExistence type="predicted"/>
<gene>
    <name evidence="2" type="ORF">EIP91_003540</name>
</gene>
<feature type="region of interest" description="Disordered" evidence="1">
    <location>
        <begin position="107"/>
        <end position="133"/>
    </location>
</feature>
<dbReference type="OrthoDB" id="2017405at2759"/>
<reference evidence="2 3" key="1">
    <citation type="submission" date="2018-11" db="EMBL/GenBank/DDBJ databases">
        <title>Genome assembly of Steccherinum ochraceum LE-BIN_3174, the white-rot fungus of the Steccherinaceae family (The Residual Polyporoid clade, Polyporales, Basidiomycota).</title>
        <authorList>
            <person name="Fedorova T.V."/>
            <person name="Glazunova O.A."/>
            <person name="Landesman E.O."/>
            <person name="Moiseenko K.V."/>
            <person name="Psurtseva N.V."/>
            <person name="Savinova O.S."/>
            <person name="Shakhova N.V."/>
            <person name="Tyazhelova T.V."/>
            <person name="Vasina D.V."/>
        </authorList>
    </citation>
    <scope>NUCLEOTIDE SEQUENCE [LARGE SCALE GENOMIC DNA]</scope>
    <source>
        <strain evidence="2 3">LE-BIN_3174</strain>
    </source>
</reference>
<comment type="caution">
    <text evidence="2">The sequence shown here is derived from an EMBL/GenBank/DDBJ whole genome shotgun (WGS) entry which is preliminary data.</text>
</comment>
<feature type="compositionally biased region" description="Basic and acidic residues" evidence="1">
    <location>
        <begin position="124"/>
        <end position="133"/>
    </location>
</feature>
<accession>A0A4R0RR20</accession>
<name>A0A4R0RR20_9APHY</name>
<evidence type="ECO:0000256" key="1">
    <source>
        <dbReference type="SAM" id="MobiDB-lite"/>
    </source>
</evidence>
<dbReference type="AlphaFoldDB" id="A0A4R0RR20"/>
<dbReference type="EMBL" id="RWJN01000210">
    <property type="protein sequence ID" value="TCD64874.1"/>
    <property type="molecule type" value="Genomic_DNA"/>
</dbReference>
<dbReference type="Proteomes" id="UP000292702">
    <property type="component" value="Unassembled WGS sequence"/>
</dbReference>
<dbReference type="PANTHER" id="PTHR28052">
    <property type="entry name" value="UPF0545 PROTEIN C22ORF39"/>
    <property type="match status" value="1"/>
</dbReference>
<dbReference type="InterPro" id="IPR021475">
    <property type="entry name" value="Pants/Emi1-like"/>
</dbReference>
<dbReference type="Pfam" id="PF11326">
    <property type="entry name" value="PANTS-like"/>
    <property type="match status" value="1"/>
</dbReference>
<evidence type="ECO:0000313" key="2">
    <source>
        <dbReference type="EMBL" id="TCD64874.1"/>
    </source>
</evidence>
<organism evidence="2 3">
    <name type="scientific">Steccherinum ochraceum</name>
    <dbReference type="NCBI Taxonomy" id="92696"/>
    <lineage>
        <taxon>Eukaryota</taxon>
        <taxon>Fungi</taxon>
        <taxon>Dikarya</taxon>
        <taxon>Basidiomycota</taxon>
        <taxon>Agaricomycotina</taxon>
        <taxon>Agaricomycetes</taxon>
        <taxon>Polyporales</taxon>
        <taxon>Steccherinaceae</taxon>
        <taxon>Steccherinum</taxon>
    </lineage>
</organism>
<protein>
    <submittedName>
        <fullName evidence="2">Uncharacterized protein</fullName>
    </submittedName>
</protein>
<keyword evidence="3" id="KW-1185">Reference proteome</keyword>
<evidence type="ECO:0000313" key="3">
    <source>
        <dbReference type="Proteomes" id="UP000292702"/>
    </source>
</evidence>
<dbReference type="PANTHER" id="PTHR28052:SF1">
    <property type="entry name" value="UPF0545 PROTEIN C22ORF39"/>
    <property type="match status" value="1"/>
</dbReference>
<dbReference type="STRING" id="92696.A0A4R0RR20"/>
<sequence>MPLDFKTAVQQEEAYLREVHPTPEDIPKCMTLFDDFLLCHVMSAQVKSLYRYGKMTECSQKLEDFKFCMSSKGMHPEEKRDAWIQRRAEWWANRRIAKSSEDVWDIRTEPLKDYPPPPPELSLDDLKSMRTVG</sequence>